<reference evidence="1" key="1">
    <citation type="submission" date="2014-09" db="EMBL/GenBank/DDBJ databases">
        <authorList>
            <person name="Magalhaes I.L.F."/>
            <person name="Oliveira U."/>
            <person name="Santos F.R."/>
            <person name="Vidigal T.H.D.A."/>
            <person name="Brescovit A.D."/>
            <person name="Santos A.J."/>
        </authorList>
    </citation>
    <scope>NUCLEOTIDE SEQUENCE</scope>
    <source>
        <tissue evidence="1">Shoot tissue taken approximately 20 cm above the soil surface</tissue>
    </source>
</reference>
<name>A0A0A9GKM7_ARUDO</name>
<evidence type="ECO:0000313" key="1">
    <source>
        <dbReference type="EMBL" id="JAE23086.1"/>
    </source>
</evidence>
<sequence>MLGLRAHHVRVKVSGCCYKVFVSYISYARLYAMFCDVLEAMKYVQHAA</sequence>
<dbReference type="EMBL" id="GBRH01174810">
    <property type="protein sequence ID" value="JAE23086.1"/>
    <property type="molecule type" value="Transcribed_RNA"/>
</dbReference>
<protein>
    <submittedName>
        <fullName evidence="1">Uncharacterized protein</fullName>
    </submittedName>
</protein>
<organism evidence="1">
    <name type="scientific">Arundo donax</name>
    <name type="common">Giant reed</name>
    <name type="synonym">Donax arundinaceus</name>
    <dbReference type="NCBI Taxonomy" id="35708"/>
    <lineage>
        <taxon>Eukaryota</taxon>
        <taxon>Viridiplantae</taxon>
        <taxon>Streptophyta</taxon>
        <taxon>Embryophyta</taxon>
        <taxon>Tracheophyta</taxon>
        <taxon>Spermatophyta</taxon>
        <taxon>Magnoliopsida</taxon>
        <taxon>Liliopsida</taxon>
        <taxon>Poales</taxon>
        <taxon>Poaceae</taxon>
        <taxon>PACMAD clade</taxon>
        <taxon>Arundinoideae</taxon>
        <taxon>Arundineae</taxon>
        <taxon>Arundo</taxon>
    </lineage>
</organism>
<dbReference type="AlphaFoldDB" id="A0A0A9GKM7"/>
<accession>A0A0A9GKM7</accession>
<proteinExistence type="predicted"/>
<reference evidence="1" key="2">
    <citation type="journal article" date="2015" name="Data Brief">
        <title>Shoot transcriptome of the giant reed, Arundo donax.</title>
        <authorList>
            <person name="Barrero R.A."/>
            <person name="Guerrero F.D."/>
            <person name="Moolhuijzen P."/>
            <person name="Goolsby J.A."/>
            <person name="Tidwell J."/>
            <person name="Bellgard S.E."/>
            <person name="Bellgard M.I."/>
        </authorList>
    </citation>
    <scope>NUCLEOTIDE SEQUENCE</scope>
    <source>
        <tissue evidence="1">Shoot tissue taken approximately 20 cm above the soil surface</tissue>
    </source>
</reference>